<evidence type="ECO:0000313" key="9">
    <source>
        <dbReference type="EMBL" id="KAF0725420.1"/>
    </source>
</evidence>
<dbReference type="Gene3D" id="3.30.70.270">
    <property type="match status" value="3"/>
</dbReference>
<dbReference type="Pfam" id="PF00078">
    <property type="entry name" value="RVT_1"/>
    <property type="match status" value="1"/>
</dbReference>
<dbReference type="CDD" id="cd00303">
    <property type="entry name" value="retropepsin_like"/>
    <property type="match status" value="1"/>
</dbReference>
<dbReference type="AlphaFoldDB" id="A0A6G0WFX8"/>
<keyword evidence="2" id="KW-0808">Transferase</keyword>
<dbReference type="InterPro" id="IPR043502">
    <property type="entry name" value="DNA/RNA_pol_sf"/>
</dbReference>
<gene>
    <name evidence="9" type="ORF">FWK35_00026765</name>
</gene>
<feature type="domain" description="Reverse transcriptase" evidence="8">
    <location>
        <begin position="798"/>
        <end position="864"/>
    </location>
</feature>
<protein>
    <recommendedName>
        <fullName evidence="1">RNA-directed DNA polymerase</fullName>
        <ecNumber evidence="1">2.7.7.49</ecNumber>
    </recommendedName>
</protein>
<evidence type="ECO:0000256" key="6">
    <source>
        <dbReference type="SAM" id="Coils"/>
    </source>
</evidence>
<evidence type="ECO:0000256" key="4">
    <source>
        <dbReference type="ARBA" id="ARBA00022722"/>
    </source>
</evidence>
<dbReference type="Pfam" id="PF08284">
    <property type="entry name" value="RVP_2"/>
    <property type="match status" value="1"/>
</dbReference>
<dbReference type="CDD" id="cd01647">
    <property type="entry name" value="RT_LTR"/>
    <property type="match status" value="1"/>
</dbReference>
<dbReference type="SUPFAM" id="SSF56672">
    <property type="entry name" value="DNA/RNA polymerases"/>
    <property type="match status" value="1"/>
</dbReference>
<dbReference type="PANTHER" id="PTHR37984">
    <property type="entry name" value="PROTEIN CBG26694"/>
    <property type="match status" value="1"/>
</dbReference>
<keyword evidence="5" id="KW-0378">Hydrolase</keyword>
<reference evidence="9 10" key="1">
    <citation type="submission" date="2019-08" db="EMBL/GenBank/DDBJ databases">
        <title>Whole genome of Aphis craccivora.</title>
        <authorList>
            <person name="Voronova N.V."/>
            <person name="Shulinski R.S."/>
            <person name="Bandarenka Y.V."/>
            <person name="Zhorov D.G."/>
            <person name="Warner D."/>
        </authorList>
    </citation>
    <scope>NUCLEOTIDE SEQUENCE [LARGE SCALE GENOMIC DNA]</scope>
    <source>
        <strain evidence="9">180601</strain>
        <tissue evidence="9">Whole Body</tissue>
    </source>
</reference>
<dbReference type="GO" id="GO:0004519">
    <property type="term" value="F:endonuclease activity"/>
    <property type="evidence" value="ECO:0007669"/>
    <property type="project" value="UniProtKB-KW"/>
</dbReference>
<feature type="region of interest" description="Disordered" evidence="7">
    <location>
        <begin position="389"/>
        <end position="429"/>
    </location>
</feature>
<keyword evidence="5" id="KW-0255">Endonuclease</keyword>
<evidence type="ECO:0000256" key="5">
    <source>
        <dbReference type="ARBA" id="ARBA00022759"/>
    </source>
</evidence>
<dbReference type="GO" id="GO:0006508">
    <property type="term" value="P:proteolysis"/>
    <property type="evidence" value="ECO:0007669"/>
    <property type="project" value="InterPro"/>
</dbReference>
<name>A0A6G0WFX8_APHCR</name>
<evidence type="ECO:0000313" key="10">
    <source>
        <dbReference type="Proteomes" id="UP000478052"/>
    </source>
</evidence>
<keyword evidence="6" id="KW-0175">Coiled coil</keyword>
<dbReference type="EC" id="2.7.7.49" evidence="1"/>
<keyword evidence="4" id="KW-0540">Nuclease</keyword>
<dbReference type="OrthoDB" id="6619134at2759"/>
<feature type="compositionally biased region" description="Low complexity" evidence="7">
    <location>
        <begin position="394"/>
        <end position="405"/>
    </location>
</feature>
<evidence type="ECO:0000256" key="7">
    <source>
        <dbReference type="SAM" id="MobiDB-lite"/>
    </source>
</evidence>
<dbReference type="PROSITE" id="PS00141">
    <property type="entry name" value="ASP_PROTEASE"/>
    <property type="match status" value="1"/>
</dbReference>
<dbReference type="InterPro" id="IPR000477">
    <property type="entry name" value="RT_dom"/>
</dbReference>
<accession>A0A6G0WFX8</accession>
<dbReference type="Proteomes" id="UP000478052">
    <property type="component" value="Unassembled WGS sequence"/>
</dbReference>
<dbReference type="InterPro" id="IPR021109">
    <property type="entry name" value="Peptidase_aspartic_dom_sf"/>
</dbReference>
<sequence length="968" mass="110185">MCKMQVSGVTLMSQNMTVNEISPRLSRSDYQNQAVEADFGAQLTVPQRYKDTSNFKVQRIHNTPANSPGRHRSSEWKVPEDVKPDHLLVVNSPPAQLSTMSTNNMSGELPGDTTTPPPTPVEKMLVHLMSKIDQQSAHSRERTDALQTLEKLDDRSKSMELQIKGHADEFIAQHRRMDEADQRMSEIATNQKNIEARINNSLHDMRTNVPSMMEGQHQCRVGPNNPPTPTLNTDEQPPITTGINPGNMSYHIPSSMFGGTERFSEMVSLTQRRLNGDAKVWFDAFMPTPNTYEEFKILFRGQFWSYATQQKIRNEIFHPFSYRQSYGLSTHAMYWIAKAKYLSPPVDQCALVGIIIQHYPSALGIALRGRMPRTMNELLLVLNEFDESTSVCDTPPNRQTPNQQPHRSNNHPNGYNHRFSNRQPQQVQQVQAAVPMPVQQLDISGNEPGPSQWTTAPNSKNVHLPIARRSELEVKIFSISLTALLDSGASISAISEQLFLRLQQNVPEGQRLAVLPVTGMTITTAVQGRSKKVTQQVLLNIIIGAEPAEGIFLVVPHLATPMILGDDWLTRNQVILDYQNHIIVFPSWQKSLAFQPPTNGVGQGKCSLISVTQRPQNVPRSTLEHCLSKVFVTNAYLNPPQCVDRQEVISTMNCESDQDLRGRVRSIENISTEEREQLLALLMDYRHLFSDRPGLNNCIRDEPFKVKPYPVPFAKRPAVEHELARMLDWGVVERCSSPYSNPIICVNKVDGSVRLCLDARRVNQIIQPMRDTSPPMEELLAEFGGKRYFTSLETILLQNIHEEDDEDSGLHIYVDDMMVSSTTFSGHLKRLRHIFCKISKSGMTLKFSKCEFIRQSIKFLGHIITSNGMTLNPNKLKAIHEFPTPRNKKELQSFIGFCNFYRKFSRQHASLVQPLIRLTQKDIPWSFGEEQLRQFSKIKQSFTERFLAHPDFNRDFVIDAERHPMEFW</sequence>
<dbReference type="SUPFAM" id="SSF50630">
    <property type="entry name" value="Acid proteases"/>
    <property type="match status" value="1"/>
</dbReference>
<dbReference type="GO" id="GO:0004190">
    <property type="term" value="F:aspartic-type endopeptidase activity"/>
    <property type="evidence" value="ECO:0007669"/>
    <property type="project" value="InterPro"/>
</dbReference>
<dbReference type="InterPro" id="IPR050951">
    <property type="entry name" value="Retrovirus_Pol_polyprotein"/>
</dbReference>
<proteinExistence type="predicted"/>
<dbReference type="PANTHER" id="PTHR37984:SF5">
    <property type="entry name" value="PROTEIN NYNRIN-LIKE"/>
    <property type="match status" value="1"/>
</dbReference>
<keyword evidence="3" id="KW-0548">Nucleotidyltransferase</keyword>
<dbReference type="FunFam" id="3.30.70.270:FF:000020">
    <property type="entry name" value="Transposon Tf2-6 polyprotein-like Protein"/>
    <property type="match status" value="1"/>
</dbReference>
<dbReference type="Gene3D" id="3.10.10.10">
    <property type="entry name" value="HIV Type 1 Reverse Transcriptase, subunit A, domain 1"/>
    <property type="match status" value="1"/>
</dbReference>
<comment type="caution">
    <text evidence="9">The sequence shown here is derived from an EMBL/GenBank/DDBJ whole genome shotgun (WGS) entry which is preliminary data.</text>
</comment>
<dbReference type="EMBL" id="VUJU01008822">
    <property type="protein sequence ID" value="KAF0725420.1"/>
    <property type="molecule type" value="Genomic_DNA"/>
</dbReference>
<keyword evidence="10" id="KW-1185">Reference proteome</keyword>
<dbReference type="GO" id="GO:0003964">
    <property type="term" value="F:RNA-directed DNA polymerase activity"/>
    <property type="evidence" value="ECO:0007669"/>
    <property type="project" value="UniProtKB-EC"/>
</dbReference>
<evidence type="ECO:0000256" key="3">
    <source>
        <dbReference type="ARBA" id="ARBA00022695"/>
    </source>
</evidence>
<dbReference type="InterPro" id="IPR043128">
    <property type="entry name" value="Rev_trsase/Diguanyl_cyclase"/>
</dbReference>
<feature type="coiled-coil region" evidence="6">
    <location>
        <begin position="149"/>
        <end position="197"/>
    </location>
</feature>
<organism evidence="9 10">
    <name type="scientific">Aphis craccivora</name>
    <name type="common">Cowpea aphid</name>
    <dbReference type="NCBI Taxonomy" id="307492"/>
    <lineage>
        <taxon>Eukaryota</taxon>
        <taxon>Metazoa</taxon>
        <taxon>Ecdysozoa</taxon>
        <taxon>Arthropoda</taxon>
        <taxon>Hexapoda</taxon>
        <taxon>Insecta</taxon>
        <taxon>Pterygota</taxon>
        <taxon>Neoptera</taxon>
        <taxon>Paraneoptera</taxon>
        <taxon>Hemiptera</taxon>
        <taxon>Sternorrhyncha</taxon>
        <taxon>Aphidomorpha</taxon>
        <taxon>Aphidoidea</taxon>
        <taxon>Aphididae</taxon>
        <taxon>Aphidini</taxon>
        <taxon>Aphis</taxon>
        <taxon>Aphis</taxon>
    </lineage>
</organism>
<dbReference type="InterPro" id="IPR001969">
    <property type="entry name" value="Aspartic_peptidase_AS"/>
</dbReference>
<evidence type="ECO:0000256" key="1">
    <source>
        <dbReference type="ARBA" id="ARBA00012493"/>
    </source>
</evidence>
<evidence type="ECO:0000259" key="8">
    <source>
        <dbReference type="Pfam" id="PF00078"/>
    </source>
</evidence>
<dbReference type="Gene3D" id="2.40.70.10">
    <property type="entry name" value="Acid Proteases"/>
    <property type="match status" value="1"/>
</dbReference>
<evidence type="ECO:0000256" key="2">
    <source>
        <dbReference type="ARBA" id="ARBA00022679"/>
    </source>
</evidence>